<evidence type="ECO:0000256" key="9">
    <source>
        <dbReference type="SAM" id="Coils"/>
    </source>
</evidence>
<sequence length="441" mass="51416">MPRSLARLRFRPPAKQVSLSLAETLRPSVLLNRIEAHVERQSRPQHIKLQTVVDPRARRQPTGQYIPAPQKPSTLRDVVDPHRRAQHGDTIYIFRHIRTNQIIYSLQELLDKHHLDQLPFMGKHSKPPVLRPDEWVPHCVVTFPTPTQGHHAFRQLREFRKLHETAWNRTNPGWKRLNRKVRMRKIMDQRANTSADLAKVLSIQHELGEKTMEEHQRLDKQTSQYLDKRWERIDALAKAALLKQKPADSIPWLEGQVRSVDLKLKMKHNQKPDAQKRLKEVKKSLEVRLRRMQSAIRKADQLKSLQEEIGAEKNLEDLKAQAPAHYNHHIARSLLPPKLKQERMKPFTLEGVSVKWVDVQDAVCAAPQWPELIEHESLDINKARPAIMLLSAEEYKIEKQKDVQRMLEALEPKEPEPKEPEPKSGVAKFLPKLNPFRRANA</sequence>
<dbReference type="PANTHER" id="PTHR28184">
    <property type="entry name" value="MITOCHONDRIAL HOMOLOGOUS RECOMBINATION PROTEIN 1"/>
    <property type="match status" value="1"/>
</dbReference>
<keyword evidence="3" id="KW-0689">Ribosomal protein</keyword>
<evidence type="ECO:0000256" key="2">
    <source>
        <dbReference type="ARBA" id="ARBA00010741"/>
    </source>
</evidence>
<feature type="compositionally biased region" description="Basic and acidic residues" evidence="10">
    <location>
        <begin position="407"/>
        <end position="422"/>
    </location>
</feature>
<keyword evidence="4" id="KW-0805">Transcription regulation</keyword>
<dbReference type="GO" id="GO:0003697">
    <property type="term" value="F:single-stranded DNA binding"/>
    <property type="evidence" value="ECO:0007669"/>
    <property type="project" value="InterPro"/>
</dbReference>
<dbReference type="PANTHER" id="PTHR28184:SF1">
    <property type="entry name" value="LARGE RIBOSOMAL SUBUNIT PROTEIN ML67"/>
    <property type="match status" value="1"/>
</dbReference>
<comment type="subcellular location">
    <subcellularLocation>
        <location evidence="1">Mitochondrion</location>
    </subcellularLocation>
</comment>
<accession>A0A6A5K8W8</accession>
<dbReference type="GO" id="GO:1990904">
    <property type="term" value="C:ribonucleoprotein complex"/>
    <property type="evidence" value="ECO:0007669"/>
    <property type="project" value="UniProtKB-KW"/>
</dbReference>
<dbReference type="Proteomes" id="UP000800040">
    <property type="component" value="Unassembled WGS sequence"/>
</dbReference>
<evidence type="ECO:0000256" key="7">
    <source>
        <dbReference type="ARBA" id="ARBA00023274"/>
    </source>
</evidence>
<gene>
    <name evidence="11" type="ORF">BDW02DRAFT_505288</name>
</gene>
<proteinExistence type="inferred from homology"/>
<evidence type="ECO:0000256" key="10">
    <source>
        <dbReference type="SAM" id="MobiDB-lite"/>
    </source>
</evidence>
<dbReference type="OrthoDB" id="5333655at2759"/>
<evidence type="ECO:0000256" key="6">
    <source>
        <dbReference type="ARBA" id="ARBA00023163"/>
    </source>
</evidence>
<dbReference type="InterPro" id="IPR024629">
    <property type="entry name" value="Ribosomal_mL67"/>
</dbReference>
<dbReference type="GO" id="GO:0000150">
    <property type="term" value="F:DNA strand exchange activity"/>
    <property type="evidence" value="ECO:0007669"/>
    <property type="project" value="InterPro"/>
</dbReference>
<dbReference type="GO" id="GO:0005739">
    <property type="term" value="C:mitochondrion"/>
    <property type="evidence" value="ECO:0007669"/>
    <property type="project" value="UniProtKB-SubCell"/>
</dbReference>
<keyword evidence="6" id="KW-0804">Transcription</keyword>
<comment type="similarity">
    <text evidence="2">Belongs to the mitochondrion-specific ribosomal protein mL67 family.</text>
</comment>
<feature type="region of interest" description="Disordered" evidence="10">
    <location>
        <begin position="407"/>
        <end position="441"/>
    </location>
</feature>
<keyword evidence="12" id="KW-1185">Reference proteome</keyword>
<dbReference type="GO" id="GO:0005840">
    <property type="term" value="C:ribosome"/>
    <property type="evidence" value="ECO:0007669"/>
    <property type="project" value="UniProtKB-KW"/>
</dbReference>
<evidence type="ECO:0000256" key="8">
    <source>
        <dbReference type="ARBA" id="ARBA00035185"/>
    </source>
</evidence>
<evidence type="ECO:0000313" key="11">
    <source>
        <dbReference type="EMBL" id="KAF1831417.1"/>
    </source>
</evidence>
<evidence type="ECO:0000256" key="3">
    <source>
        <dbReference type="ARBA" id="ARBA00022980"/>
    </source>
</evidence>
<reference evidence="11" key="1">
    <citation type="submission" date="2020-01" db="EMBL/GenBank/DDBJ databases">
        <authorList>
            <consortium name="DOE Joint Genome Institute"/>
            <person name="Haridas S."/>
            <person name="Albert R."/>
            <person name="Binder M."/>
            <person name="Bloem J."/>
            <person name="Labutti K."/>
            <person name="Salamov A."/>
            <person name="Andreopoulos B."/>
            <person name="Baker S.E."/>
            <person name="Barry K."/>
            <person name="Bills G."/>
            <person name="Bluhm B.H."/>
            <person name="Cannon C."/>
            <person name="Castanera R."/>
            <person name="Culley D.E."/>
            <person name="Daum C."/>
            <person name="Ezra D."/>
            <person name="Gonzalez J.B."/>
            <person name="Henrissat B."/>
            <person name="Kuo A."/>
            <person name="Liang C."/>
            <person name="Lipzen A."/>
            <person name="Lutzoni F."/>
            <person name="Magnuson J."/>
            <person name="Mondo S."/>
            <person name="Nolan M."/>
            <person name="Ohm R."/>
            <person name="Pangilinan J."/>
            <person name="Park H.-J."/>
            <person name="Ramirez L."/>
            <person name="Alfaro M."/>
            <person name="Sun H."/>
            <person name="Tritt A."/>
            <person name="Yoshinaga Y."/>
            <person name="Zwiers L.-H."/>
            <person name="Turgeon B.G."/>
            <person name="Goodwin S.B."/>
            <person name="Spatafora J.W."/>
            <person name="Crous P.W."/>
            <person name="Grigoriev I.V."/>
        </authorList>
    </citation>
    <scope>NUCLEOTIDE SEQUENCE</scope>
    <source>
        <strain evidence="11">P77</strain>
    </source>
</reference>
<protein>
    <recommendedName>
        <fullName evidence="8">Large ribosomal subunit protein mL67</fullName>
    </recommendedName>
</protein>
<dbReference type="GO" id="GO:0003735">
    <property type="term" value="F:structural constituent of ribosome"/>
    <property type="evidence" value="ECO:0007669"/>
    <property type="project" value="TreeGrafter"/>
</dbReference>
<keyword evidence="7" id="KW-0687">Ribonucleoprotein</keyword>
<evidence type="ECO:0000256" key="5">
    <source>
        <dbReference type="ARBA" id="ARBA00023128"/>
    </source>
</evidence>
<organism evidence="11 12">
    <name type="scientific">Decorospora gaudefroyi</name>
    <dbReference type="NCBI Taxonomy" id="184978"/>
    <lineage>
        <taxon>Eukaryota</taxon>
        <taxon>Fungi</taxon>
        <taxon>Dikarya</taxon>
        <taxon>Ascomycota</taxon>
        <taxon>Pezizomycotina</taxon>
        <taxon>Dothideomycetes</taxon>
        <taxon>Pleosporomycetidae</taxon>
        <taxon>Pleosporales</taxon>
        <taxon>Pleosporineae</taxon>
        <taxon>Pleosporaceae</taxon>
        <taxon>Decorospora</taxon>
    </lineage>
</organism>
<keyword evidence="5" id="KW-0496">Mitochondrion</keyword>
<name>A0A6A5K8W8_9PLEO</name>
<evidence type="ECO:0000256" key="1">
    <source>
        <dbReference type="ARBA" id="ARBA00004173"/>
    </source>
</evidence>
<dbReference type="EMBL" id="ML975364">
    <property type="protein sequence ID" value="KAF1831417.1"/>
    <property type="molecule type" value="Genomic_DNA"/>
</dbReference>
<evidence type="ECO:0000256" key="4">
    <source>
        <dbReference type="ARBA" id="ARBA00023015"/>
    </source>
</evidence>
<dbReference type="AlphaFoldDB" id="A0A6A5K8W8"/>
<feature type="coiled-coil region" evidence="9">
    <location>
        <begin position="275"/>
        <end position="302"/>
    </location>
</feature>
<keyword evidence="9" id="KW-0175">Coiled coil</keyword>
<dbReference type="Pfam" id="PF12829">
    <property type="entry name" value="Mhr1"/>
    <property type="match status" value="1"/>
</dbReference>
<evidence type="ECO:0000313" key="12">
    <source>
        <dbReference type="Proteomes" id="UP000800040"/>
    </source>
</evidence>